<gene>
    <name evidence="2" type="ORF">NFI88_00250</name>
</gene>
<accession>A0ABT1VSF1</accession>
<dbReference type="Proteomes" id="UP001524547">
    <property type="component" value="Unassembled WGS sequence"/>
</dbReference>
<dbReference type="Gene3D" id="3.30.70.1070">
    <property type="entry name" value="Sporulation related repeat"/>
    <property type="match status" value="1"/>
</dbReference>
<dbReference type="SUPFAM" id="SSF110997">
    <property type="entry name" value="Sporulation related repeat"/>
    <property type="match status" value="1"/>
</dbReference>
<protein>
    <submittedName>
        <fullName evidence="2">SPOR domain-containing protein</fullName>
    </submittedName>
</protein>
<evidence type="ECO:0000313" key="2">
    <source>
        <dbReference type="EMBL" id="MCQ8239268.1"/>
    </source>
</evidence>
<organism evidence="2 3">
    <name type="scientific">Rhizosaccharibacter radicis</name>
    <dbReference type="NCBI Taxonomy" id="2782605"/>
    <lineage>
        <taxon>Bacteria</taxon>
        <taxon>Pseudomonadati</taxon>
        <taxon>Pseudomonadota</taxon>
        <taxon>Alphaproteobacteria</taxon>
        <taxon>Acetobacterales</taxon>
        <taxon>Acetobacteraceae</taxon>
        <taxon>Rhizosaccharibacter</taxon>
    </lineage>
</organism>
<name>A0ABT1VSF1_9PROT</name>
<dbReference type="Pfam" id="PF05036">
    <property type="entry name" value="SPOR"/>
    <property type="match status" value="1"/>
</dbReference>
<evidence type="ECO:0000259" key="1">
    <source>
        <dbReference type="Pfam" id="PF05036"/>
    </source>
</evidence>
<keyword evidence="3" id="KW-1185">Reference proteome</keyword>
<feature type="domain" description="SPOR" evidence="1">
    <location>
        <begin position="9"/>
        <end position="88"/>
    </location>
</feature>
<proteinExistence type="predicted"/>
<sequence>MAASRGVTSGPWSIQVGAFNSVSQARFATTMARQAAFRQLAGTQSVVQPTAPFGGAVLYRARLAGLARADAGQACAALRGQSIPCMVVSPGG</sequence>
<dbReference type="InterPro" id="IPR036680">
    <property type="entry name" value="SPOR-like_sf"/>
</dbReference>
<reference evidence="2 3" key="1">
    <citation type="submission" date="2022-06" db="EMBL/GenBank/DDBJ databases">
        <title>Rhizosaccharibacter gen. nov. sp. nov. KSS12, endophytic bacteria isolated from sugarcane.</title>
        <authorList>
            <person name="Pitiwittayakul N."/>
        </authorList>
    </citation>
    <scope>NUCLEOTIDE SEQUENCE [LARGE SCALE GENOMIC DNA]</scope>
    <source>
        <strain evidence="2 3">KSS12</strain>
    </source>
</reference>
<comment type="caution">
    <text evidence="2">The sequence shown here is derived from an EMBL/GenBank/DDBJ whole genome shotgun (WGS) entry which is preliminary data.</text>
</comment>
<dbReference type="InterPro" id="IPR007730">
    <property type="entry name" value="SPOR-like_dom"/>
</dbReference>
<dbReference type="EMBL" id="JAMZEJ010000001">
    <property type="protein sequence ID" value="MCQ8239268.1"/>
    <property type="molecule type" value="Genomic_DNA"/>
</dbReference>
<evidence type="ECO:0000313" key="3">
    <source>
        <dbReference type="Proteomes" id="UP001524547"/>
    </source>
</evidence>